<evidence type="ECO:0000256" key="4">
    <source>
        <dbReference type="ARBA" id="ARBA00022741"/>
    </source>
</evidence>
<evidence type="ECO:0000259" key="6">
    <source>
        <dbReference type="PROSITE" id="PS50893"/>
    </source>
</evidence>
<dbReference type="InterPro" id="IPR027417">
    <property type="entry name" value="P-loop_NTPase"/>
</dbReference>
<dbReference type="GO" id="GO:0016887">
    <property type="term" value="F:ATP hydrolysis activity"/>
    <property type="evidence" value="ECO:0007669"/>
    <property type="project" value="InterPro"/>
</dbReference>
<dbReference type="InterPro" id="IPR050683">
    <property type="entry name" value="Bact_Polysacc_Export_ATP-bd"/>
</dbReference>
<dbReference type="InterPro" id="IPR003439">
    <property type="entry name" value="ABC_transporter-like_ATP-bd"/>
</dbReference>
<dbReference type="GO" id="GO:0140359">
    <property type="term" value="F:ABC-type transporter activity"/>
    <property type="evidence" value="ECO:0007669"/>
    <property type="project" value="InterPro"/>
</dbReference>
<dbReference type="PANTHER" id="PTHR46743:SF2">
    <property type="entry name" value="TEICHOIC ACIDS EXPORT ATP-BINDING PROTEIN TAGH"/>
    <property type="match status" value="1"/>
</dbReference>
<keyword evidence="8" id="KW-1185">Reference proteome</keyword>
<dbReference type="PROSITE" id="PS50893">
    <property type="entry name" value="ABC_TRANSPORTER_2"/>
    <property type="match status" value="1"/>
</dbReference>
<name>A0A1G6TGP1_9BURK</name>
<keyword evidence="2" id="KW-0813">Transport</keyword>
<evidence type="ECO:0000313" key="8">
    <source>
        <dbReference type="Proteomes" id="UP000198781"/>
    </source>
</evidence>
<dbReference type="STRING" id="187868.SAMN05192589_105149"/>
<dbReference type="Proteomes" id="UP000198781">
    <property type="component" value="Unassembled WGS sequence"/>
</dbReference>
<proteinExistence type="inferred from homology"/>
<keyword evidence="3" id="KW-1003">Cell membrane</keyword>
<dbReference type="InterPro" id="IPR015860">
    <property type="entry name" value="ABC_transpr_TagH-like"/>
</dbReference>
<organism evidence="7 8">
    <name type="scientific">Paracidovorax valerianellae</name>
    <dbReference type="NCBI Taxonomy" id="187868"/>
    <lineage>
        <taxon>Bacteria</taxon>
        <taxon>Pseudomonadati</taxon>
        <taxon>Pseudomonadota</taxon>
        <taxon>Betaproteobacteria</taxon>
        <taxon>Burkholderiales</taxon>
        <taxon>Comamonadaceae</taxon>
        <taxon>Paracidovorax</taxon>
    </lineage>
</organism>
<dbReference type="CDD" id="cd03220">
    <property type="entry name" value="ABC_KpsT_Wzt"/>
    <property type="match status" value="1"/>
</dbReference>
<dbReference type="EMBL" id="FMZC01000005">
    <property type="protein sequence ID" value="SDD28332.1"/>
    <property type="molecule type" value="Genomic_DNA"/>
</dbReference>
<evidence type="ECO:0000256" key="5">
    <source>
        <dbReference type="ARBA" id="ARBA00022840"/>
    </source>
</evidence>
<evidence type="ECO:0000256" key="1">
    <source>
        <dbReference type="ARBA" id="ARBA00005417"/>
    </source>
</evidence>
<dbReference type="AlphaFoldDB" id="A0A1G6TGP1"/>
<keyword evidence="3" id="KW-0472">Membrane</keyword>
<evidence type="ECO:0000256" key="3">
    <source>
        <dbReference type="ARBA" id="ARBA00022475"/>
    </source>
</evidence>
<gene>
    <name evidence="7" type="ORF">SAMN05192589_105149</name>
</gene>
<dbReference type="PANTHER" id="PTHR46743">
    <property type="entry name" value="TEICHOIC ACIDS EXPORT ATP-BINDING PROTEIN TAGH"/>
    <property type="match status" value="1"/>
</dbReference>
<protein>
    <submittedName>
        <fullName evidence="7">ABC-2 type transport system ATP-binding protein</fullName>
    </submittedName>
</protein>
<dbReference type="GO" id="GO:0016020">
    <property type="term" value="C:membrane"/>
    <property type="evidence" value="ECO:0007669"/>
    <property type="project" value="InterPro"/>
</dbReference>
<evidence type="ECO:0000313" key="7">
    <source>
        <dbReference type="EMBL" id="SDD28332.1"/>
    </source>
</evidence>
<reference evidence="7 8" key="1">
    <citation type="submission" date="2016-10" db="EMBL/GenBank/DDBJ databases">
        <authorList>
            <person name="de Groot N.N."/>
        </authorList>
    </citation>
    <scope>NUCLEOTIDE SEQUENCE [LARGE SCALE GENOMIC DNA]</scope>
    <source>
        <strain evidence="7 8">DSM 16619</strain>
    </source>
</reference>
<comment type="similarity">
    <text evidence="1">Belongs to the ABC transporter superfamily.</text>
</comment>
<keyword evidence="4" id="KW-0547">Nucleotide-binding</keyword>
<dbReference type="Gene3D" id="3.40.50.300">
    <property type="entry name" value="P-loop containing nucleotide triphosphate hydrolases"/>
    <property type="match status" value="1"/>
</dbReference>
<dbReference type="OrthoDB" id="9778870at2"/>
<dbReference type="SMART" id="SM00382">
    <property type="entry name" value="AAA"/>
    <property type="match status" value="1"/>
</dbReference>
<accession>A0A1G6TGP1</accession>
<evidence type="ECO:0000256" key="2">
    <source>
        <dbReference type="ARBA" id="ARBA00022448"/>
    </source>
</evidence>
<keyword evidence="5 7" id="KW-0067">ATP-binding</keyword>
<dbReference type="InterPro" id="IPR003593">
    <property type="entry name" value="AAA+_ATPase"/>
</dbReference>
<sequence length="249" mass="27049">MASIELDQVSVDFPLFSSRSRGLLNTLLGKAQGHRGRIEDIGGGAIAVRALRNVTLSFKDGDRVGLIGRNGAGKSTMLRVLSSVYEPTSGVMRSSGHISSLIDLMLGMDPEASGYEFIATRCVVMGINSKDAKALVLDIEEFTELGDYLHLPVRTYSSGMMLRLAFAVSTAVAPDILLMDEMIGVGDAQFIDKARIRLENMMSRVKILVLASHSDPILKTFCNQGIWLNEGQIRMHGNIDDCLAAYHAS</sequence>
<dbReference type="Pfam" id="PF00005">
    <property type="entry name" value="ABC_tran"/>
    <property type="match status" value="1"/>
</dbReference>
<dbReference type="RefSeq" id="WP_092743589.1">
    <property type="nucleotide sequence ID" value="NZ_FMZC01000005.1"/>
</dbReference>
<dbReference type="SUPFAM" id="SSF52540">
    <property type="entry name" value="P-loop containing nucleoside triphosphate hydrolases"/>
    <property type="match status" value="1"/>
</dbReference>
<dbReference type="GO" id="GO:0005524">
    <property type="term" value="F:ATP binding"/>
    <property type="evidence" value="ECO:0007669"/>
    <property type="project" value="UniProtKB-KW"/>
</dbReference>
<feature type="domain" description="ABC transporter" evidence="6">
    <location>
        <begin position="36"/>
        <end position="248"/>
    </location>
</feature>